<feature type="transmembrane region" description="Helical" evidence="2">
    <location>
        <begin position="40"/>
        <end position="56"/>
    </location>
</feature>
<sequence>MHMPLKKSSHFGPFMMLCAALLFSTGGLLCKFIPWSPLTINGVRSLFSTLVFLIYFRATHHKLKFNRTVLFGALCMTGVTTLFIIANKMTTAANAIILQYTAPVWIILFMALLFHVRPTKLDIATCAIVFAGILCFFLDSLGSGSMVGNVIAVLSGVFYGGLFLLNQFPEGDAVSSMVLGQIISAVLMAPMIVRETVFTPSVLLAVFLLGFFQVGVAYLCFSIGTKYTRPVSASLIAGIEPILNPILVAVFWGETIAPLSMAGAAIVVIAILSYNILGASAPSAEAHPASDISQ</sequence>
<dbReference type="EMBL" id="NHOC01000002">
    <property type="protein sequence ID" value="OUM21465.1"/>
    <property type="molecule type" value="Genomic_DNA"/>
</dbReference>
<feature type="domain" description="EamA" evidence="3">
    <location>
        <begin position="11"/>
        <end position="137"/>
    </location>
</feature>
<dbReference type="InterPro" id="IPR000620">
    <property type="entry name" value="EamA_dom"/>
</dbReference>
<proteinExistence type="inferred from homology"/>
<dbReference type="Pfam" id="PF00892">
    <property type="entry name" value="EamA"/>
    <property type="match status" value="2"/>
</dbReference>
<organism evidence="4 5">
    <name type="scientific">Butyricicoccus porcorum</name>
    <dbReference type="NCBI Taxonomy" id="1945634"/>
    <lineage>
        <taxon>Bacteria</taxon>
        <taxon>Bacillati</taxon>
        <taxon>Bacillota</taxon>
        <taxon>Clostridia</taxon>
        <taxon>Eubacteriales</taxon>
        <taxon>Butyricicoccaceae</taxon>
        <taxon>Butyricicoccus</taxon>
    </lineage>
</organism>
<feature type="transmembrane region" description="Helical" evidence="2">
    <location>
        <begin position="259"/>
        <end position="277"/>
    </location>
</feature>
<feature type="transmembrane region" description="Helical" evidence="2">
    <location>
        <begin position="121"/>
        <end position="141"/>
    </location>
</feature>
<evidence type="ECO:0000256" key="1">
    <source>
        <dbReference type="ARBA" id="ARBA00007362"/>
    </source>
</evidence>
<accession>A0A252F6R0</accession>
<dbReference type="PANTHER" id="PTHR22911:SF79">
    <property type="entry name" value="MOBA-LIKE NTP TRANSFERASE DOMAIN-CONTAINING PROTEIN"/>
    <property type="match status" value="1"/>
</dbReference>
<keyword evidence="2" id="KW-0472">Membrane</keyword>
<evidence type="ECO:0000313" key="4">
    <source>
        <dbReference type="EMBL" id="OUM21465.1"/>
    </source>
</evidence>
<gene>
    <name evidence="4" type="ORF">CBW42_02515</name>
</gene>
<dbReference type="AlphaFoldDB" id="A0A252F6R0"/>
<comment type="similarity">
    <text evidence="1">Belongs to the EamA transporter family.</text>
</comment>
<keyword evidence="2" id="KW-0812">Transmembrane</keyword>
<dbReference type="Proteomes" id="UP000194903">
    <property type="component" value="Unassembled WGS sequence"/>
</dbReference>
<feature type="transmembrane region" description="Helical" evidence="2">
    <location>
        <begin position="147"/>
        <end position="166"/>
    </location>
</feature>
<comment type="caution">
    <text evidence="4">The sequence shown here is derived from an EMBL/GenBank/DDBJ whole genome shotgun (WGS) entry which is preliminary data.</text>
</comment>
<name>A0A252F6R0_9FIRM</name>
<protein>
    <recommendedName>
        <fullName evidence="3">EamA domain-containing protein</fullName>
    </recommendedName>
</protein>
<keyword evidence="5" id="KW-1185">Reference proteome</keyword>
<evidence type="ECO:0000313" key="5">
    <source>
        <dbReference type="Proteomes" id="UP000194903"/>
    </source>
</evidence>
<feature type="transmembrane region" description="Helical" evidence="2">
    <location>
        <begin position="233"/>
        <end position="253"/>
    </location>
</feature>
<dbReference type="OrthoDB" id="9814731at2"/>
<evidence type="ECO:0000256" key="2">
    <source>
        <dbReference type="SAM" id="Phobius"/>
    </source>
</evidence>
<dbReference type="SUPFAM" id="SSF103481">
    <property type="entry name" value="Multidrug resistance efflux transporter EmrE"/>
    <property type="match status" value="2"/>
</dbReference>
<keyword evidence="2" id="KW-1133">Transmembrane helix</keyword>
<feature type="transmembrane region" description="Helical" evidence="2">
    <location>
        <begin position="92"/>
        <end position="114"/>
    </location>
</feature>
<dbReference type="InterPro" id="IPR037185">
    <property type="entry name" value="EmrE-like"/>
</dbReference>
<feature type="domain" description="EamA" evidence="3">
    <location>
        <begin position="147"/>
        <end position="272"/>
    </location>
</feature>
<feature type="transmembrane region" description="Helical" evidence="2">
    <location>
        <begin position="198"/>
        <end position="221"/>
    </location>
</feature>
<reference evidence="4 5" key="1">
    <citation type="submission" date="2017-05" db="EMBL/GenBank/DDBJ databases">
        <title>Butyricicoccus porcorum sp. nov. a butyrate-producing bacterium from the swine intestinal tract.</title>
        <authorList>
            <person name="Trachsel J."/>
            <person name="Humphrey S."/>
            <person name="Allen H.K."/>
        </authorList>
    </citation>
    <scope>NUCLEOTIDE SEQUENCE [LARGE SCALE GENOMIC DNA]</scope>
    <source>
        <strain evidence="4">BB10</strain>
    </source>
</reference>
<dbReference type="GO" id="GO:0016020">
    <property type="term" value="C:membrane"/>
    <property type="evidence" value="ECO:0007669"/>
    <property type="project" value="InterPro"/>
</dbReference>
<dbReference type="PANTHER" id="PTHR22911">
    <property type="entry name" value="ACYL-MALONYL CONDENSING ENZYME-RELATED"/>
    <property type="match status" value="1"/>
</dbReference>
<feature type="transmembrane region" description="Helical" evidence="2">
    <location>
        <begin position="68"/>
        <end position="86"/>
    </location>
</feature>
<feature type="transmembrane region" description="Helical" evidence="2">
    <location>
        <begin position="173"/>
        <end position="192"/>
    </location>
</feature>
<evidence type="ECO:0000259" key="3">
    <source>
        <dbReference type="Pfam" id="PF00892"/>
    </source>
</evidence>